<dbReference type="PANTHER" id="PTHR14334">
    <property type="entry name" value="B-CELL ANTIGEN RECEPTOR COMPLEX-ASSOCIATED PROTEIN"/>
    <property type="match status" value="1"/>
</dbReference>
<keyword evidence="2" id="KW-1133">Transmembrane helix</keyword>
<proteinExistence type="predicted"/>
<evidence type="ECO:0000313" key="3">
    <source>
        <dbReference type="EMBL" id="TNN84817.1"/>
    </source>
</evidence>
<dbReference type="AlphaFoldDB" id="A0A4Z2J469"/>
<dbReference type="InterPro" id="IPR036179">
    <property type="entry name" value="Ig-like_dom_sf"/>
</dbReference>
<dbReference type="GO" id="GO:0050853">
    <property type="term" value="P:B cell receptor signaling pathway"/>
    <property type="evidence" value="ECO:0007669"/>
    <property type="project" value="TreeGrafter"/>
</dbReference>
<protein>
    <recommendedName>
        <fullName evidence="5">Ig-like domain-containing protein</fullName>
    </recommendedName>
</protein>
<dbReference type="EMBL" id="SRLO01000024">
    <property type="protein sequence ID" value="TNN84817.1"/>
    <property type="molecule type" value="Genomic_DNA"/>
</dbReference>
<evidence type="ECO:0000256" key="1">
    <source>
        <dbReference type="ARBA" id="ARBA00023319"/>
    </source>
</evidence>
<dbReference type="GO" id="GO:0030183">
    <property type="term" value="P:B cell differentiation"/>
    <property type="evidence" value="ECO:0007669"/>
    <property type="project" value="TreeGrafter"/>
</dbReference>
<evidence type="ECO:0000313" key="4">
    <source>
        <dbReference type="Proteomes" id="UP000314294"/>
    </source>
</evidence>
<dbReference type="OrthoDB" id="9894386at2759"/>
<dbReference type="Proteomes" id="UP000314294">
    <property type="component" value="Unassembled WGS sequence"/>
</dbReference>
<keyword evidence="2" id="KW-0472">Membrane</keyword>
<evidence type="ECO:0008006" key="5">
    <source>
        <dbReference type="Google" id="ProtNLM"/>
    </source>
</evidence>
<sequence>MSLNLTVSAQWPLTRLCQSPRGPGSRRDVGICCRSARKLLPAKVEWFKASRYAENGRSRSQIKAGQRFNFVHIEDNGLYYCKLNDTWGPGTELQAARFIDIPQALLQSKMKDGLVLLQGLLLATCIGAVLLRKRQLVRNKTTKNHCSARGIKPTIFTSRAKITWELQLFLITQMSTMLSTYHQVTTKI</sequence>
<accession>A0A4Z2J469</accession>
<comment type="caution">
    <text evidence="3">The sequence shown here is derived from an EMBL/GenBank/DDBJ whole genome shotgun (WGS) entry which is preliminary data.</text>
</comment>
<dbReference type="GO" id="GO:0009897">
    <property type="term" value="C:external side of plasma membrane"/>
    <property type="evidence" value="ECO:0007669"/>
    <property type="project" value="TreeGrafter"/>
</dbReference>
<name>A0A4Z2J469_9TELE</name>
<keyword evidence="1" id="KW-0393">Immunoglobulin domain</keyword>
<dbReference type="SUPFAM" id="SSF48726">
    <property type="entry name" value="Immunoglobulin"/>
    <property type="match status" value="1"/>
</dbReference>
<dbReference type="PANTHER" id="PTHR14334:SF2">
    <property type="entry name" value="B-CELL ANTIGEN RECEPTOR COMPLEX-ASSOCIATED PROTEIN BETA CHAIN"/>
    <property type="match status" value="1"/>
</dbReference>
<reference evidence="3 4" key="1">
    <citation type="submission" date="2019-03" db="EMBL/GenBank/DDBJ databases">
        <title>First draft genome of Liparis tanakae, snailfish: a comprehensive survey of snailfish specific genes.</title>
        <authorList>
            <person name="Kim W."/>
            <person name="Song I."/>
            <person name="Jeong J.-H."/>
            <person name="Kim D."/>
            <person name="Kim S."/>
            <person name="Ryu S."/>
            <person name="Song J.Y."/>
            <person name="Lee S.K."/>
        </authorList>
    </citation>
    <scope>NUCLEOTIDE SEQUENCE [LARGE SCALE GENOMIC DNA]</scope>
    <source>
        <tissue evidence="3">Muscle</tissue>
    </source>
</reference>
<evidence type="ECO:0000256" key="2">
    <source>
        <dbReference type="SAM" id="Phobius"/>
    </source>
</evidence>
<dbReference type="GO" id="GO:0019815">
    <property type="term" value="C:B cell receptor complex"/>
    <property type="evidence" value="ECO:0007669"/>
    <property type="project" value="TreeGrafter"/>
</dbReference>
<feature type="transmembrane region" description="Helical" evidence="2">
    <location>
        <begin position="113"/>
        <end position="131"/>
    </location>
</feature>
<gene>
    <name evidence="3" type="ORF">EYF80_004862</name>
</gene>
<keyword evidence="2" id="KW-0812">Transmembrane</keyword>
<keyword evidence="4" id="KW-1185">Reference proteome</keyword>
<organism evidence="3 4">
    <name type="scientific">Liparis tanakae</name>
    <name type="common">Tanaka's snailfish</name>
    <dbReference type="NCBI Taxonomy" id="230148"/>
    <lineage>
        <taxon>Eukaryota</taxon>
        <taxon>Metazoa</taxon>
        <taxon>Chordata</taxon>
        <taxon>Craniata</taxon>
        <taxon>Vertebrata</taxon>
        <taxon>Euteleostomi</taxon>
        <taxon>Actinopterygii</taxon>
        <taxon>Neopterygii</taxon>
        <taxon>Teleostei</taxon>
        <taxon>Neoteleostei</taxon>
        <taxon>Acanthomorphata</taxon>
        <taxon>Eupercaria</taxon>
        <taxon>Perciformes</taxon>
        <taxon>Cottioidei</taxon>
        <taxon>Cottales</taxon>
        <taxon>Liparidae</taxon>
        <taxon>Liparis</taxon>
    </lineage>
</organism>